<keyword evidence="3" id="KW-0808">Transferase</keyword>
<gene>
    <name evidence="1" type="primary">trhO</name>
    <name evidence="3" type="ORF">H5P30_06195</name>
</gene>
<dbReference type="Pfam" id="PF00581">
    <property type="entry name" value="Rhodanese"/>
    <property type="match status" value="1"/>
</dbReference>
<dbReference type="EMBL" id="JACHVA010000053">
    <property type="protein sequence ID" value="MBC2601364.1"/>
    <property type="molecule type" value="Genomic_DNA"/>
</dbReference>
<comment type="caution">
    <text evidence="3">The sequence shown here is derived from an EMBL/GenBank/DDBJ whole genome shotgun (WGS) entry which is preliminary data.</text>
</comment>
<evidence type="ECO:0000259" key="2">
    <source>
        <dbReference type="PROSITE" id="PS50206"/>
    </source>
</evidence>
<dbReference type="Gene3D" id="3.40.250.10">
    <property type="entry name" value="Rhodanese-like domain"/>
    <property type="match status" value="1"/>
</dbReference>
<dbReference type="NCBIfam" id="NF001136">
    <property type="entry name" value="PRK00142.1-4"/>
    <property type="match status" value="1"/>
</dbReference>
<dbReference type="InterPro" id="IPR020936">
    <property type="entry name" value="TrhO"/>
</dbReference>
<dbReference type="HAMAP" id="MF_00469">
    <property type="entry name" value="TrhO"/>
    <property type="match status" value="1"/>
</dbReference>
<dbReference type="GO" id="GO:0006400">
    <property type="term" value="P:tRNA modification"/>
    <property type="evidence" value="ECO:0007669"/>
    <property type="project" value="UniProtKB-UniRule"/>
</dbReference>
<dbReference type="Pfam" id="PF17773">
    <property type="entry name" value="UPF0176_N"/>
    <property type="match status" value="1"/>
</dbReference>
<dbReference type="InterPro" id="IPR001763">
    <property type="entry name" value="Rhodanese-like_dom"/>
</dbReference>
<evidence type="ECO:0000313" key="4">
    <source>
        <dbReference type="Proteomes" id="UP000525652"/>
    </source>
</evidence>
<dbReference type="AlphaFoldDB" id="A0A7X1AWV8"/>
<dbReference type="PANTHER" id="PTHR43268">
    <property type="entry name" value="THIOSULFATE SULFURTRANSFERASE/RHODANESE-LIKE DOMAIN-CONTAINING PROTEIN 2"/>
    <property type="match status" value="1"/>
</dbReference>
<name>A0A7X1AWV8_9BACT</name>
<keyword evidence="4" id="KW-1185">Reference proteome</keyword>
<comment type="function">
    <text evidence="1">Catalyzes oxygen-dependent 5-hydroxyuridine (ho5U) modification at position 34 in tRNAs.</text>
</comment>
<dbReference type="Proteomes" id="UP000525652">
    <property type="component" value="Unassembled WGS sequence"/>
</dbReference>
<dbReference type="PANTHER" id="PTHR43268:SF3">
    <property type="entry name" value="RHODANESE-LIKE DOMAIN-CONTAINING PROTEIN 7-RELATED"/>
    <property type="match status" value="1"/>
</dbReference>
<accession>A0A7X1AWV8</accession>
<dbReference type="SUPFAM" id="SSF52821">
    <property type="entry name" value="Rhodanese/Cell cycle control phosphatase"/>
    <property type="match status" value="1"/>
</dbReference>
<protein>
    <recommendedName>
        <fullName evidence="1">tRNA uridine(34) hydroxylase</fullName>
        <ecNumber evidence="1">1.14.-.-</ecNumber>
    </recommendedName>
    <alternativeName>
        <fullName evidence="1">tRNA hydroxylation protein O</fullName>
    </alternativeName>
</protein>
<keyword evidence="1" id="KW-0819">tRNA processing</keyword>
<evidence type="ECO:0000313" key="3">
    <source>
        <dbReference type="EMBL" id="MBC2601364.1"/>
    </source>
</evidence>
<dbReference type="RefSeq" id="WP_185692082.1">
    <property type="nucleotide sequence ID" value="NZ_JACHVA010000053.1"/>
</dbReference>
<evidence type="ECO:0000256" key="1">
    <source>
        <dbReference type="HAMAP-Rule" id="MF_00469"/>
    </source>
</evidence>
<dbReference type="EC" id="1.14.-.-" evidence="1"/>
<reference evidence="3 4" key="1">
    <citation type="submission" date="2020-07" db="EMBL/GenBank/DDBJ databases">
        <authorList>
            <person name="Feng X."/>
        </authorList>
    </citation>
    <scope>NUCLEOTIDE SEQUENCE [LARGE SCALE GENOMIC DNA]</scope>
    <source>
        <strain evidence="3 4">JCM14086</strain>
    </source>
</reference>
<dbReference type="PROSITE" id="PS50206">
    <property type="entry name" value="RHODANESE_3"/>
    <property type="match status" value="1"/>
</dbReference>
<sequence length="280" mass="32016">MTTHSSDTEMPPELLVAALYRFTDVADVEEMKEWILEAGRQADLCGTILVAPEGINGTIAGLPEKVGAFLEVLESREGLEDLEIRYSRCEKRPFKRWRVRLKNEIVTLGVEGTDPREGVGKYLDPEEWNRLLAEENVTLIDTRNHYETKVGKFKGAIDPDTETFREFPEWVDKNLDPKENAKVAMYCTGGIRCEKATNLLLRRGFREVYHLKGGILRYLEETPQSDSLWDGECFVFDERVSVDQDLKPGKHIICEHCQLPIPAEEMDDHECGKLKRAKMA</sequence>
<keyword evidence="1" id="KW-0560">Oxidoreductase</keyword>
<dbReference type="SMART" id="SM00450">
    <property type="entry name" value="RHOD"/>
    <property type="match status" value="1"/>
</dbReference>
<organism evidence="3 4">
    <name type="scientific">Puniceicoccus vermicola</name>
    <dbReference type="NCBI Taxonomy" id="388746"/>
    <lineage>
        <taxon>Bacteria</taxon>
        <taxon>Pseudomonadati</taxon>
        <taxon>Verrucomicrobiota</taxon>
        <taxon>Opitutia</taxon>
        <taxon>Puniceicoccales</taxon>
        <taxon>Puniceicoccaceae</taxon>
        <taxon>Puniceicoccus</taxon>
    </lineage>
</organism>
<comment type="catalytic activity">
    <reaction evidence="1">
        <text>uridine(34) in tRNA + AH2 + O2 = 5-hydroxyuridine(34) in tRNA + A + H2O</text>
        <dbReference type="Rhea" id="RHEA:64224"/>
        <dbReference type="Rhea" id="RHEA-COMP:11727"/>
        <dbReference type="Rhea" id="RHEA-COMP:13381"/>
        <dbReference type="ChEBI" id="CHEBI:13193"/>
        <dbReference type="ChEBI" id="CHEBI:15377"/>
        <dbReference type="ChEBI" id="CHEBI:15379"/>
        <dbReference type="ChEBI" id="CHEBI:17499"/>
        <dbReference type="ChEBI" id="CHEBI:65315"/>
        <dbReference type="ChEBI" id="CHEBI:136877"/>
    </reaction>
</comment>
<feature type="domain" description="Rhodanese" evidence="2">
    <location>
        <begin position="133"/>
        <end position="227"/>
    </location>
</feature>
<dbReference type="Gene3D" id="3.30.70.100">
    <property type="match status" value="1"/>
</dbReference>
<dbReference type="InterPro" id="IPR040503">
    <property type="entry name" value="TRHO_N"/>
</dbReference>
<dbReference type="GO" id="GO:0016705">
    <property type="term" value="F:oxidoreductase activity, acting on paired donors, with incorporation or reduction of molecular oxygen"/>
    <property type="evidence" value="ECO:0007669"/>
    <property type="project" value="UniProtKB-UniRule"/>
</dbReference>
<dbReference type="GO" id="GO:0016740">
    <property type="term" value="F:transferase activity"/>
    <property type="evidence" value="ECO:0007669"/>
    <property type="project" value="UniProtKB-KW"/>
</dbReference>
<dbReference type="InterPro" id="IPR036873">
    <property type="entry name" value="Rhodanese-like_dom_sf"/>
</dbReference>
<proteinExistence type="inferred from homology"/>
<dbReference type="CDD" id="cd01518">
    <property type="entry name" value="RHOD_YceA"/>
    <property type="match status" value="1"/>
</dbReference>
<comment type="similarity">
    <text evidence="1">Belongs to the TrhO family.</text>
</comment>